<dbReference type="Proteomes" id="UP000179807">
    <property type="component" value="Unassembled WGS sequence"/>
</dbReference>
<comment type="caution">
    <text evidence="2">The sequence shown here is derived from an EMBL/GenBank/DDBJ whole genome shotgun (WGS) entry which is preliminary data.</text>
</comment>
<reference evidence="2" key="1">
    <citation type="submission" date="2016-10" db="EMBL/GenBank/DDBJ databases">
        <authorList>
            <person name="Benchimol M."/>
            <person name="Almeida L.G."/>
            <person name="Vasconcelos A.T."/>
            <person name="Perreira-Neves A."/>
            <person name="Rosa I.A."/>
            <person name="Tasca T."/>
            <person name="Bogo M.R."/>
            <person name="de Souza W."/>
        </authorList>
    </citation>
    <scope>NUCLEOTIDE SEQUENCE [LARGE SCALE GENOMIC DNA]</scope>
    <source>
        <strain evidence="2">K</strain>
    </source>
</reference>
<dbReference type="InterPro" id="IPR027267">
    <property type="entry name" value="AH/BAR_dom_sf"/>
</dbReference>
<dbReference type="Gene3D" id="1.20.1270.60">
    <property type="entry name" value="Arfaptin homology (AH) domain/BAR domain"/>
    <property type="match status" value="1"/>
</dbReference>
<name>A0A1J4JQA3_9EUKA</name>
<dbReference type="VEuPathDB" id="TrichDB:TRFO_34133"/>
<organism evidence="2 3">
    <name type="scientific">Tritrichomonas foetus</name>
    <dbReference type="NCBI Taxonomy" id="1144522"/>
    <lineage>
        <taxon>Eukaryota</taxon>
        <taxon>Metamonada</taxon>
        <taxon>Parabasalia</taxon>
        <taxon>Tritrichomonadida</taxon>
        <taxon>Tritrichomonadidae</taxon>
        <taxon>Tritrichomonas</taxon>
    </lineage>
</organism>
<keyword evidence="1" id="KW-0175">Coiled coil</keyword>
<dbReference type="GeneID" id="94844194"/>
<gene>
    <name evidence="2" type="ORF">TRFO_34133</name>
</gene>
<evidence type="ECO:0000313" key="3">
    <source>
        <dbReference type="Proteomes" id="UP000179807"/>
    </source>
</evidence>
<protein>
    <submittedName>
        <fullName evidence="2">Uncharacterized protein</fullName>
    </submittedName>
</protein>
<accession>A0A1J4JQA3</accession>
<evidence type="ECO:0000256" key="1">
    <source>
        <dbReference type="SAM" id="Coils"/>
    </source>
</evidence>
<dbReference type="EMBL" id="MLAK01001006">
    <property type="protein sequence ID" value="OHS99412.1"/>
    <property type="molecule type" value="Genomic_DNA"/>
</dbReference>
<feature type="coiled-coil region" evidence="1">
    <location>
        <begin position="196"/>
        <end position="223"/>
    </location>
</feature>
<dbReference type="RefSeq" id="XP_068352549.1">
    <property type="nucleotide sequence ID" value="XM_068509490.1"/>
</dbReference>
<proteinExistence type="predicted"/>
<feature type="coiled-coil region" evidence="1">
    <location>
        <begin position="109"/>
        <end position="150"/>
    </location>
</feature>
<evidence type="ECO:0000313" key="2">
    <source>
        <dbReference type="EMBL" id="OHS99412.1"/>
    </source>
</evidence>
<dbReference type="AlphaFoldDB" id="A0A1J4JQA3"/>
<keyword evidence="3" id="KW-1185">Reference proteome</keyword>
<sequence length="410" mass="47138">MNGQQVLETIHQARVTNVNLFDKVIQKIANFSTAVNVFARKTKSIQCEKIPSGRNRSIGSLTITLPLFATPNNEEQEPKLATLWKNITASIFITQPFLDMAQYLNSGISDKLKEIRNQYNSEMTEIEENMKKAISEFKQAENQYDAAYKEYFTLSETLEKTHDDPAQKQVFNSLKFNFKKTQNSTIQKVNQFNDVILDYNLQIEKLMSQFEQADKKREEEMEIMFQNFIEPAREISQMNRDIMKSLRENIDKINSKEDVDRVVDEKELDLEYTAVAELESKPFSFNVNEFLQPNEIFADELSHFSAVAIENIDGWEIKKGQEVTVLSVSEDGSFSEIQNSLGYKTKVESGKIQKSFERKIMRVADKPADDEINADVDDFVLVLGEKDGKSKCLTIYRTEGEILTDKLSVI</sequence>
<dbReference type="SUPFAM" id="SSF103657">
    <property type="entry name" value="BAR/IMD domain-like"/>
    <property type="match status" value="1"/>
</dbReference>